<dbReference type="InterPro" id="IPR039761">
    <property type="entry name" value="Bms1/Tsr1"/>
</dbReference>
<protein>
    <recommendedName>
        <fullName evidence="6">Bms1-type G domain-containing protein</fullName>
    </recommendedName>
</protein>
<dbReference type="PROSITE" id="PS51714">
    <property type="entry name" value="G_BMS1"/>
    <property type="match status" value="1"/>
</dbReference>
<dbReference type="EMBL" id="JADGKB010000058">
    <property type="protein sequence ID" value="KAJ3255915.1"/>
    <property type="molecule type" value="Genomic_DNA"/>
</dbReference>
<dbReference type="GO" id="GO:0030688">
    <property type="term" value="C:preribosome, small subunit precursor"/>
    <property type="evidence" value="ECO:0007669"/>
    <property type="project" value="TreeGrafter"/>
</dbReference>
<dbReference type="SMART" id="SM00785">
    <property type="entry name" value="AARP2CN"/>
    <property type="match status" value="1"/>
</dbReference>
<accession>A0AAD5UEH0</accession>
<dbReference type="GO" id="GO:0000462">
    <property type="term" value="P:maturation of SSU-rRNA from tricistronic rRNA transcript (SSU-rRNA, 5.8S rRNA, LSU-rRNA)"/>
    <property type="evidence" value="ECO:0007669"/>
    <property type="project" value="TreeGrafter"/>
</dbReference>
<dbReference type="Proteomes" id="UP001210925">
    <property type="component" value="Unassembled WGS sequence"/>
</dbReference>
<evidence type="ECO:0000313" key="7">
    <source>
        <dbReference type="EMBL" id="KAJ3255915.1"/>
    </source>
</evidence>
<feature type="domain" description="Bms1-type G" evidence="6">
    <location>
        <begin position="79"/>
        <end position="234"/>
    </location>
</feature>
<dbReference type="PANTHER" id="PTHR12858">
    <property type="entry name" value="RIBOSOME BIOGENESIS PROTEIN"/>
    <property type="match status" value="1"/>
</dbReference>
<sequence length="737" mass="86056">MEHSHRSSLKQQNKPFKSKHASKGALKTKNKGKVNRNSIKQNSNTLLKQDRRNQQKLLQQRKRMEHSMNQRMFSGMNAIPKNVLVVGLCPDYDKDLFLKSIFNCMEQEYSNDFQNILNCERFKQRLNILTPSRNILAILNALKISDLVVFVLSSTEEVDEFGEKIMSVMKIQGIPNVTTAVQYLTGYPQKKQLEIRKSLSYYMNHHFPGDYKLYSDESNEALNLLRFLTTQLPKGIQWRERRPYLLAEDFQFENNTLKVTGYVRGNNLKANHLIHIPEYGDFQVGKIYNDKGEVLDEPNEERQDLVDQNEPDLLDQEQTWPTDEEIQQAEELVQQQKQLKRVPKGTSSYQASWILEDDQDGEEADDDIEIEPPSDDEEEEPEEFETIEMDNKSEKYDLLDDEENQKQLKEYLERQKESRDEMEFPDEVDTPQFMPASQRFSKYRGLKSFRNSPWDPYENLPIDYSRIFQFQNFKRSKKKALDSVEDGISVGTKVVIEILNVPESFAQKKHELLTLFGLLPYEQKISVMNFCIQRQNDYTDPVKSKDPMILMCGFRTLIVSPIYSTFTRGGPNNVFKFNRYLLDKMTMGTIYAPIQYGPAPVLMFKYSPTPAWDEHSCLPLVGSGTLLDPQPLRVIAKRVVLTGHPYKIHKRGAVIRFMFFNPQDVDYFKPVQLVTKLGRTGHIKESLGTHGYMKCIFDAGIKAHDTICMNLYKRVFPKWNTRLFKNEDEHEEDFEMQ</sequence>
<proteinExistence type="inferred from homology"/>
<evidence type="ECO:0000256" key="4">
    <source>
        <dbReference type="ARBA" id="ARBA00038288"/>
    </source>
</evidence>
<gene>
    <name evidence="7" type="ORF">HK103_005831</name>
</gene>
<dbReference type="InterPro" id="IPR007034">
    <property type="entry name" value="BMS1_TSR1_C"/>
</dbReference>
<comment type="subcellular location">
    <subcellularLocation>
        <location evidence="1">Nucleus</location>
        <location evidence="1">Nucleolus</location>
    </subcellularLocation>
</comment>
<keyword evidence="3" id="KW-0539">Nucleus</keyword>
<evidence type="ECO:0000256" key="3">
    <source>
        <dbReference type="ARBA" id="ARBA00023242"/>
    </source>
</evidence>
<dbReference type="SMART" id="SM01362">
    <property type="entry name" value="DUF663"/>
    <property type="match status" value="1"/>
</dbReference>
<evidence type="ECO:0000259" key="6">
    <source>
        <dbReference type="PROSITE" id="PS51714"/>
    </source>
</evidence>
<dbReference type="Pfam" id="PF04950">
    <property type="entry name" value="RIBIOP_C"/>
    <property type="match status" value="1"/>
</dbReference>
<dbReference type="Pfam" id="PF22298">
    <property type="entry name" value="Tsr1_G-like"/>
    <property type="match status" value="1"/>
</dbReference>
<dbReference type="GO" id="GO:0000479">
    <property type="term" value="P:endonucleolytic cleavage of tricistronic rRNA transcript (SSU-rRNA, 5.8S rRNA, LSU-rRNA)"/>
    <property type="evidence" value="ECO:0007669"/>
    <property type="project" value="TreeGrafter"/>
</dbReference>
<dbReference type="PANTHER" id="PTHR12858:SF1">
    <property type="entry name" value="PRE-RRNA-PROCESSING PROTEIN TSR1 HOMOLOG"/>
    <property type="match status" value="1"/>
</dbReference>
<keyword evidence="8" id="KW-1185">Reference proteome</keyword>
<reference evidence="7" key="1">
    <citation type="submission" date="2020-05" db="EMBL/GenBank/DDBJ databases">
        <title>Phylogenomic resolution of chytrid fungi.</title>
        <authorList>
            <person name="Stajich J.E."/>
            <person name="Amses K."/>
            <person name="Simmons R."/>
            <person name="Seto K."/>
            <person name="Myers J."/>
            <person name="Bonds A."/>
            <person name="Quandt C.A."/>
            <person name="Barry K."/>
            <person name="Liu P."/>
            <person name="Grigoriev I."/>
            <person name="Longcore J.E."/>
            <person name="James T.Y."/>
        </authorList>
    </citation>
    <scope>NUCLEOTIDE SEQUENCE</scope>
    <source>
        <strain evidence="7">PLAUS21</strain>
    </source>
</reference>
<dbReference type="GO" id="GO:0034511">
    <property type="term" value="F:U3 snoRNA binding"/>
    <property type="evidence" value="ECO:0007669"/>
    <property type="project" value="TreeGrafter"/>
</dbReference>
<feature type="compositionally biased region" description="Acidic residues" evidence="5">
    <location>
        <begin position="355"/>
        <end position="388"/>
    </location>
</feature>
<feature type="region of interest" description="Disordered" evidence="5">
    <location>
        <begin position="1"/>
        <end position="51"/>
    </location>
</feature>
<feature type="compositionally biased region" description="Polar residues" evidence="5">
    <location>
        <begin position="35"/>
        <end position="45"/>
    </location>
</feature>
<evidence type="ECO:0000256" key="5">
    <source>
        <dbReference type="SAM" id="MobiDB-lite"/>
    </source>
</evidence>
<dbReference type="GO" id="GO:0005525">
    <property type="term" value="F:GTP binding"/>
    <property type="evidence" value="ECO:0007669"/>
    <property type="project" value="TreeGrafter"/>
</dbReference>
<dbReference type="InterPro" id="IPR030387">
    <property type="entry name" value="G_Bms1/Tsr1_dom"/>
</dbReference>
<comment type="caution">
    <text evidence="7">The sequence shown here is derived from an EMBL/GenBank/DDBJ whole genome shotgun (WGS) entry which is preliminary data.</text>
</comment>
<evidence type="ECO:0000256" key="1">
    <source>
        <dbReference type="ARBA" id="ARBA00004604"/>
    </source>
</evidence>
<keyword evidence="2" id="KW-0690">Ribosome biogenesis</keyword>
<dbReference type="AlphaFoldDB" id="A0AAD5UEH0"/>
<evidence type="ECO:0000313" key="8">
    <source>
        <dbReference type="Proteomes" id="UP001210925"/>
    </source>
</evidence>
<dbReference type="GO" id="GO:0005730">
    <property type="term" value="C:nucleolus"/>
    <property type="evidence" value="ECO:0007669"/>
    <property type="project" value="UniProtKB-SubCell"/>
</dbReference>
<dbReference type="GO" id="GO:0003924">
    <property type="term" value="F:GTPase activity"/>
    <property type="evidence" value="ECO:0007669"/>
    <property type="project" value="TreeGrafter"/>
</dbReference>
<evidence type="ECO:0000256" key="2">
    <source>
        <dbReference type="ARBA" id="ARBA00022517"/>
    </source>
</evidence>
<feature type="compositionally biased region" description="Basic residues" evidence="5">
    <location>
        <begin position="16"/>
        <end position="34"/>
    </location>
</feature>
<comment type="similarity">
    <text evidence="4">Belongs to the TRAFAC class translation factor GTPase superfamily. Bms1-like GTPase family. TSR1 subfamily.</text>
</comment>
<name>A0AAD5UEH0_9FUNG</name>
<organism evidence="7 8">
    <name type="scientific">Boothiomyces macroporosus</name>
    <dbReference type="NCBI Taxonomy" id="261099"/>
    <lineage>
        <taxon>Eukaryota</taxon>
        <taxon>Fungi</taxon>
        <taxon>Fungi incertae sedis</taxon>
        <taxon>Chytridiomycota</taxon>
        <taxon>Chytridiomycota incertae sedis</taxon>
        <taxon>Chytridiomycetes</taxon>
        <taxon>Rhizophydiales</taxon>
        <taxon>Terramycetaceae</taxon>
        <taxon>Boothiomyces</taxon>
    </lineage>
</organism>
<dbReference type="InterPro" id="IPR012948">
    <property type="entry name" value="AARP2CN"/>
</dbReference>
<dbReference type="Pfam" id="PF08142">
    <property type="entry name" value="AARP2CN"/>
    <property type="match status" value="1"/>
</dbReference>
<feature type="region of interest" description="Disordered" evidence="5">
    <location>
        <begin position="337"/>
        <end position="393"/>
    </location>
</feature>